<name>A0A9D5CHJ8_9LILI</name>
<accession>A0A9D5CHJ8</accession>
<evidence type="ECO:0000313" key="2">
    <source>
        <dbReference type="Proteomes" id="UP001085076"/>
    </source>
</evidence>
<organism evidence="1 2">
    <name type="scientific">Dioscorea zingiberensis</name>
    <dbReference type="NCBI Taxonomy" id="325984"/>
    <lineage>
        <taxon>Eukaryota</taxon>
        <taxon>Viridiplantae</taxon>
        <taxon>Streptophyta</taxon>
        <taxon>Embryophyta</taxon>
        <taxon>Tracheophyta</taxon>
        <taxon>Spermatophyta</taxon>
        <taxon>Magnoliopsida</taxon>
        <taxon>Liliopsida</taxon>
        <taxon>Dioscoreales</taxon>
        <taxon>Dioscoreaceae</taxon>
        <taxon>Dioscorea</taxon>
    </lineage>
</organism>
<dbReference type="AlphaFoldDB" id="A0A9D5CHJ8"/>
<protein>
    <submittedName>
        <fullName evidence="1">Uncharacterized protein</fullName>
    </submittedName>
</protein>
<dbReference type="OrthoDB" id="603047at2759"/>
<sequence>MRNSSSGGVRIERVSSIELEPRTLTLDQLQYARVVSFLLICCFVDQEFVVDEYVTISKLHFLFWFQEEALFILSTKSSDEAFSIFTQGLEPVLSITSKRMMEEVNEINRQPFEKVGTTLFEGKRDIATAPF</sequence>
<reference evidence="1" key="2">
    <citation type="journal article" date="2022" name="Hortic Res">
        <title>The genome of Dioscorea zingiberensis sheds light on the biosynthesis, origin and evolution of the medicinally important diosgenin saponins.</title>
        <authorList>
            <person name="Li Y."/>
            <person name="Tan C."/>
            <person name="Li Z."/>
            <person name="Guo J."/>
            <person name="Li S."/>
            <person name="Chen X."/>
            <person name="Wang C."/>
            <person name="Dai X."/>
            <person name="Yang H."/>
            <person name="Song W."/>
            <person name="Hou L."/>
            <person name="Xu J."/>
            <person name="Tong Z."/>
            <person name="Xu A."/>
            <person name="Yuan X."/>
            <person name="Wang W."/>
            <person name="Yang Q."/>
            <person name="Chen L."/>
            <person name="Sun Z."/>
            <person name="Wang K."/>
            <person name="Pan B."/>
            <person name="Chen J."/>
            <person name="Bao Y."/>
            <person name="Liu F."/>
            <person name="Qi X."/>
            <person name="Gang D.R."/>
            <person name="Wen J."/>
            <person name="Li J."/>
        </authorList>
    </citation>
    <scope>NUCLEOTIDE SEQUENCE</scope>
    <source>
        <strain evidence="1">Dzin_1.0</strain>
    </source>
</reference>
<dbReference type="Proteomes" id="UP001085076">
    <property type="component" value="Miscellaneous, Linkage group lg05"/>
</dbReference>
<dbReference type="PANTHER" id="PTHR34808:SF2">
    <property type="entry name" value="EXPRESSED PROTEIN"/>
    <property type="match status" value="1"/>
</dbReference>
<reference evidence="1" key="1">
    <citation type="submission" date="2021-03" db="EMBL/GenBank/DDBJ databases">
        <authorList>
            <person name="Li Z."/>
            <person name="Yang C."/>
        </authorList>
    </citation>
    <scope>NUCLEOTIDE SEQUENCE</scope>
    <source>
        <strain evidence="1">Dzin_1.0</strain>
        <tissue evidence="1">Leaf</tissue>
    </source>
</reference>
<dbReference type="PANTHER" id="PTHR34808">
    <property type="entry name" value="EXPRESSED PROTEIN"/>
    <property type="match status" value="1"/>
</dbReference>
<proteinExistence type="predicted"/>
<gene>
    <name evidence="1" type="ORF">J5N97_021078</name>
</gene>
<dbReference type="EMBL" id="JAGGNH010000005">
    <property type="protein sequence ID" value="KAJ0973119.1"/>
    <property type="molecule type" value="Genomic_DNA"/>
</dbReference>
<evidence type="ECO:0000313" key="1">
    <source>
        <dbReference type="EMBL" id="KAJ0973119.1"/>
    </source>
</evidence>
<comment type="caution">
    <text evidence="1">The sequence shown here is derived from an EMBL/GenBank/DDBJ whole genome shotgun (WGS) entry which is preliminary data.</text>
</comment>
<keyword evidence="2" id="KW-1185">Reference proteome</keyword>